<gene>
    <name evidence="1" type="ORF">XpopCFBP1817_13160</name>
</gene>
<sequence>MPPAVGTLFDERNTAEGHADIDQILRKLHHVISSAICEGLRRTESHAERKRSEFMQARVDRAPWHQFVVPTERDMRHDKRMLPRVEPLSDGLDWTAAVLRQKSVSCRRICQNVDDGRARAGSLTIARCA</sequence>
<keyword evidence="2" id="KW-1185">Reference proteome</keyword>
<evidence type="ECO:0000313" key="1">
    <source>
        <dbReference type="EMBL" id="PPU91812.1"/>
    </source>
</evidence>
<protein>
    <submittedName>
        <fullName evidence="1">Uncharacterized protein</fullName>
    </submittedName>
</protein>
<organism evidence="1 2">
    <name type="scientific">Xanthomonas populi</name>
    <dbReference type="NCBI Taxonomy" id="53414"/>
    <lineage>
        <taxon>Bacteria</taxon>
        <taxon>Pseudomonadati</taxon>
        <taxon>Pseudomonadota</taxon>
        <taxon>Gammaproteobacteria</taxon>
        <taxon>Lysobacterales</taxon>
        <taxon>Lysobacteraceae</taxon>
        <taxon>Xanthomonas</taxon>
    </lineage>
</organism>
<dbReference type="Proteomes" id="UP000239939">
    <property type="component" value="Unassembled WGS sequence"/>
</dbReference>
<comment type="caution">
    <text evidence="1">The sequence shown here is derived from an EMBL/GenBank/DDBJ whole genome shotgun (WGS) entry which is preliminary data.</text>
</comment>
<reference evidence="2" key="1">
    <citation type="submission" date="2016-08" db="EMBL/GenBank/DDBJ databases">
        <authorList>
            <person name="Merda D."/>
            <person name="Briand M."/>
            <person name="Taghouti G."/>
            <person name="Carrere S."/>
            <person name="Gouzy J."/>
            <person name="Portier P."/>
            <person name="Jacques M.-A."/>
            <person name="Fischer-Le Saux M."/>
        </authorList>
    </citation>
    <scope>NUCLEOTIDE SEQUENCE [LARGE SCALE GENOMIC DNA]</scope>
    <source>
        <strain evidence="2">CFBP1817</strain>
    </source>
</reference>
<dbReference type="AlphaFoldDB" id="A0A2S7EMK0"/>
<evidence type="ECO:0000313" key="2">
    <source>
        <dbReference type="Proteomes" id="UP000239939"/>
    </source>
</evidence>
<proteinExistence type="predicted"/>
<name>A0A2S7EMK0_9XANT</name>
<accession>A0A2S7EMK0</accession>
<dbReference type="EMBL" id="MDEJ01000080">
    <property type="protein sequence ID" value="PPU91812.1"/>
    <property type="molecule type" value="Genomic_DNA"/>
</dbReference>